<dbReference type="STRING" id="341454.A0A4S2N775"/>
<keyword evidence="2" id="KW-0926">Vacuole</keyword>
<organism evidence="9 10">
    <name type="scientific">Ascodesmis nigricans</name>
    <dbReference type="NCBI Taxonomy" id="341454"/>
    <lineage>
        <taxon>Eukaryota</taxon>
        <taxon>Fungi</taxon>
        <taxon>Dikarya</taxon>
        <taxon>Ascomycota</taxon>
        <taxon>Pezizomycotina</taxon>
        <taxon>Pezizomycetes</taxon>
        <taxon>Pezizales</taxon>
        <taxon>Ascodesmidaceae</taxon>
        <taxon>Ascodesmis</taxon>
    </lineage>
</organism>
<protein>
    <submittedName>
        <fullName evidence="9">SNARE complex subunit</fullName>
    </submittedName>
</protein>
<dbReference type="SUPFAM" id="SSF58038">
    <property type="entry name" value="SNARE fusion complex"/>
    <property type="match status" value="1"/>
</dbReference>
<dbReference type="AlphaFoldDB" id="A0A4S2N775"/>
<feature type="region of interest" description="Disordered" evidence="6">
    <location>
        <begin position="117"/>
        <end position="140"/>
    </location>
</feature>
<gene>
    <name evidence="9" type="ORF">EX30DRAFT_361084</name>
</gene>
<dbReference type="SUPFAM" id="SSF64268">
    <property type="entry name" value="PX domain"/>
    <property type="match status" value="1"/>
</dbReference>
<evidence type="ECO:0000313" key="9">
    <source>
        <dbReference type="EMBL" id="TGZ85202.1"/>
    </source>
</evidence>
<dbReference type="Pfam" id="PF00787">
    <property type="entry name" value="PX"/>
    <property type="match status" value="1"/>
</dbReference>
<comment type="subcellular location">
    <subcellularLocation>
        <location evidence="1">Vacuole</location>
    </subcellularLocation>
</comment>
<dbReference type="EMBL" id="ML220112">
    <property type="protein sequence ID" value="TGZ85202.1"/>
    <property type="molecule type" value="Genomic_DNA"/>
</dbReference>
<dbReference type="GO" id="GO:0097576">
    <property type="term" value="P:vacuole fusion"/>
    <property type="evidence" value="ECO:0007669"/>
    <property type="project" value="UniProtKB-ARBA"/>
</dbReference>
<comment type="function">
    <text evidence="4">Essential for proper morphogenesis of the vacuole. May exist as structural reinforcement on the surface of the vacuolar membrane and be required for maintenance against rupture by osmotic pressure.</text>
</comment>
<dbReference type="PANTHER" id="PTHR12431">
    <property type="entry name" value="SORTING NEXIN 17 AND 27"/>
    <property type="match status" value="1"/>
</dbReference>
<dbReference type="CDD" id="cd15858">
    <property type="entry name" value="SNARE_VAM7"/>
    <property type="match status" value="1"/>
</dbReference>
<evidence type="ECO:0000259" key="8">
    <source>
        <dbReference type="PROSITE" id="PS50195"/>
    </source>
</evidence>
<dbReference type="GO" id="GO:0000329">
    <property type="term" value="C:fungal-type vacuole membrane"/>
    <property type="evidence" value="ECO:0007669"/>
    <property type="project" value="UniProtKB-ARBA"/>
</dbReference>
<dbReference type="Gene3D" id="1.20.5.110">
    <property type="match status" value="1"/>
</dbReference>
<evidence type="ECO:0000256" key="1">
    <source>
        <dbReference type="ARBA" id="ARBA00004116"/>
    </source>
</evidence>
<feature type="coiled-coil region" evidence="5">
    <location>
        <begin position="342"/>
        <end position="369"/>
    </location>
</feature>
<proteinExistence type="predicted"/>
<evidence type="ECO:0000256" key="3">
    <source>
        <dbReference type="ARBA" id="ARBA00023054"/>
    </source>
</evidence>
<dbReference type="FunFam" id="1.20.5.110:FF:000058">
    <property type="entry name" value="VAM7p Vacuolar SNARE protein"/>
    <property type="match status" value="1"/>
</dbReference>
<feature type="region of interest" description="Disordered" evidence="6">
    <location>
        <begin position="203"/>
        <end position="226"/>
    </location>
</feature>
<dbReference type="InterPro" id="IPR036871">
    <property type="entry name" value="PX_dom_sf"/>
</dbReference>
<dbReference type="FunCoup" id="A0A4S2N775">
    <property type="interactions" value="133"/>
</dbReference>
<dbReference type="Proteomes" id="UP000298138">
    <property type="component" value="Unassembled WGS sequence"/>
</dbReference>
<feature type="domain" description="T-SNARE coiled-coil homology" evidence="7">
    <location>
        <begin position="311"/>
        <end position="373"/>
    </location>
</feature>
<sequence length="374" mass="41144">MSLDISIPDTSEVKGSGKAYTAFHIHLALPMRNLTVKKRYSEFVDLHSSLTTHTGAPPPSSLPPKSYLTGTVGNPTRTENRRAGLESYLRAILTHPDSRWRDSPVWRTFLSLPASFTVSSPPPSSAGQRRQSTSIYSGLPTGPITDPSLWLDSHRDLKGHLHDARIWLGKRDQAATPQEAQEASTESKRSLVKASSLISALDAGLKDRGDNNNEPTLPPGEIRRRKDLIATARKERDALESLASAIASRANANLASTTTGTTSSSPQSQQKAALFNGRRNGVPGRRVLGGPAQETEQTRELDNTGVLQLQKQVMEDQEQGVMRLLGIVRKQKELGLAINEELEVQNEMLNNLEEDVDRVDKKTRIAKKRADKIR</sequence>
<dbReference type="OrthoDB" id="428895at2759"/>
<evidence type="ECO:0000256" key="6">
    <source>
        <dbReference type="SAM" id="MobiDB-lite"/>
    </source>
</evidence>
<dbReference type="GO" id="GO:0007034">
    <property type="term" value="P:vacuolar transport"/>
    <property type="evidence" value="ECO:0007669"/>
    <property type="project" value="UniProtKB-ARBA"/>
</dbReference>
<feature type="compositionally biased region" description="Polar residues" evidence="6">
    <location>
        <begin position="117"/>
        <end position="136"/>
    </location>
</feature>
<dbReference type="SMART" id="SM00312">
    <property type="entry name" value="PX"/>
    <property type="match status" value="1"/>
</dbReference>
<evidence type="ECO:0000313" key="10">
    <source>
        <dbReference type="Proteomes" id="UP000298138"/>
    </source>
</evidence>
<dbReference type="GO" id="GO:0035091">
    <property type="term" value="F:phosphatidylinositol binding"/>
    <property type="evidence" value="ECO:0007669"/>
    <property type="project" value="InterPro"/>
</dbReference>
<evidence type="ECO:0000256" key="4">
    <source>
        <dbReference type="ARBA" id="ARBA00054927"/>
    </source>
</evidence>
<feature type="domain" description="PX" evidence="8">
    <location>
        <begin position="1"/>
        <end position="116"/>
    </location>
</feature>
<evidence type="ECO:0000256" key="2">
    <source>
        <dbReference type="ARBA" id="ARBA00022554"/>
    </source>
</evidence>
<accession>A0A4S2N775</accession>
<dbReference type="Gene3D" id="3.30.1520.10">
    <property type="entry name" value="Phox-like domain"/>
    <property type="match status" value="1"/>
</dbReference>
<dbReference type="PROSITE" id="PS50195">
    <property type="entry name" value="PX"/>
    <property type="match status" value="1"/>
</dbReference>
<name>A0A4S2N775_9PEZI</name>
<dbReference type="GO" id="GO:0005769">
    <property type="term" value="C:early endosome"/>
    <property type="evidence" value="ECO:0007669"/>
    <property type="project" value="TreeGrafter"/>
</dbReference>
<dbReference type="GO" id="GO:0006886">
    <property type="term" value="P:intracellular protein transport"/>
    <property type="evidence" value="ECO:0007669"/>
    <property type="project" value="TreeGrafter"/>
</dbReference>
<dbReference type="InterPro" id="IPR000727">
    <property type="entry name" value="T_SNARE_dom"/>
</dbReference>
<keyword evidence="10" id="KW-1185">Reference proteome</keyword>
<dbReference type="InterPro" id="IPR001683">
    <property type="entry name" value="PX_dom"/>
</dbReference>
<keyword evidence="3 5" id="KW-0175">Coiled coil</keyword>
<dbReference type="InParanoid" id="A0A4S2N775"/>
<dbReference type="CDD" id="cd06897">
    <property type="entry name" value="PX_SNARE"/>
    <property type="match status" value="1"/>
</dbReference>
<dbReference type="PROSITE" id="PS50192">
    <property type="entry name" value="T_SNARE"/>
    <property type="match status" value="1"/>
</dbReference>
<dbReference type="PANTHER" id="PTHR12431:SF14">
    <property type="entry name" value="LD15323P"/>
    <property type="match status" value="1"/>
</dbReference>
<dbReference type="GO" id="GO:0032456">
    <property type="term" value="P:endocytic recycling"/>
    <property type="evidence" value="ECO:0007669"/>
    <property type="project" value="TreeGrafter"/>
</dbReference>
<reference evidence="9 10" key="1">
    <citation type="submission" date="2019-04" db="EMBL/GenBank/DDBJ databases">
        <title>Comparative genomics and transcriptomics to analyze fruiting body development in filamentous ascomycetes.</title>
        <authorList>
            <consortium name="DOE Joint Genome Institute"/>
            <person name="Lutkenhaus R."/>
            <person name="Traeger S."/>
            <person name="Breuer J."/>
            <person name="Kuo A."/>
            <person name="Lipzen A."/>
            <person name="Pangilinan J."/>
            <person name="Dilworth D."/>
            <person name="Sandor L."/>
            <person name="Poggeler S."/>
            <person name="Barry K."/>
            <person name="Grigoriev I.V."/>
            <person name="Nowrousian M."/>
        </authorList>
    </citation>
    <scope>NUCLEOTIDE SEQUENCE [LARGE SCALE GENOMIC DNA]</scope>
    <source>
        <strain evidence="9 10">CBS 389.68</strain>
    </source>
</reference>
<dbReference type="SMART" id="SM00397">
    <property type="entry name" value="t_SNARE"/>
    <property type="match status" value="1"/>
</dbReference>
<evidence type="ECO:0000256" key="5">
    <source>
        <dbReference type="SAM" id="Coils"/>
    </source>
</evidence>
<evidence type="ECO:0000259" key="7">
    <source>
        <dbReference type="PROSITE" id="PS50192"/>
    </source>
</evidence>